<dbReference type="Pfam" id="PF00197">
    <property type="entry name" value="Kunitz_legume"/>
    <property type="match status" value="1"/>
</dbReference>
<dbReference type="EMBL" id="JARAOO010000003">
    <property type="protein sequence ID" value="KAJ7975394.1"/>
    <property type="molecule type" value="Genomic_DNA"/>
</dbReference>
<dbReference type="InterPro" id="IPR011065">
    <property type="entry name" value="Kunitz_inhibitor_STI-like_sf"/>
</dbReference>
<dbReference type="AlphaFoldDB" id="A0AAD7Q5Y1"/>
<dbReference type="PRINTS" id="PR00291">
    <property type="entry name" value="KUNITZINHBTR"/>
</dbReference>
<dbReference type="PROSITE" id="PS00283">
    <property type="entry name" value="SOYBEAN_KUNITZ"/>
    <property type="match status" value="1"/>
</dbReference>
<dbReference type="InterPro" id="IPR056368">
    <property type="entry name" value="KTI1"/>
</dbReference>
<dbReference type="PANTHER" id="PTHR33107:SF5">
    <property type="entry name" value="KUNITZ TRYPSIN INHIBITOR 5"/>
    <property type="match status" value="1"/>
</dbReference>
<dbReference type="Gene3D" id="2.80.10.50">
    <property type="match status" value="1"/>
</dbReference>
<sequence length="225" mass="24675">MKKTSPLLLALSGFIILFSFIFAKPFLASAELVLDANGEPLQWFNNYYVSPHIWGPTGGGLSLGTLNNNSCPHYVTQEKFEVQRGLPIQFSPVFSRFIFVTTNTPLTIQTINETECTESLVWKLVKESTGLWLVSTNGTVSPGTEGIASRFVIESIGTSLPAYKIAFCPLTIPTSCKGLGRYFSDDGYGETYLAWGDEIEPFPVVFFKETSLSATTSSQVIQTVA</sequence>
<keyword evidence="2" id="KW-1185">Reference proteome</keyword>
<organism evidence="1 2">
    <name type="scientific">Quillaja saponaria</name>
    <name type="common">Soap bark tree</name>
    <dbReference type="NCBI Taxonomy" id="32244"/>
    <lineage>
        <taxon>Eukaryota</taxon>
        <taxon>Viridiplantae</taxon>
        <taxon>Streptophyta</taxon>
        <taxon>Embryophyta</taxon>
        <taxon>Tracheophyta</taxon>
        <taxon>Spermatophyta</taxon>
        <taxon>Magnoliopsida</taxon>
        <taxon>eudicotyledons</taxon>
        <taxon>Gunneridae</taxon>
        <taxon>Pentapetalae</taxon>
        <taxon>rosids</taxon>
        <taxon>fabids</taxon>
        <taxon>Fabales</taxon>
        <taxon>Quillajaceae</taxon>
        <taxon>Quillaja</taxon>
    </lineage>
</organism>
<evidence type="ECO:0000313" key="2">
    <source>
        <dbReference type="Proteomes" id="UP001163823"/>
    </source>
</evidence>
<gene>
    <name evidence="1" type="ORF">O6P43_005322</name>
</gene>
<proteinExistence type="predicted"/>
<dbReference type="CDD" id="cd00178">
    <property type="entry name" value="beta-trefoil_STI"/>
    <property type="match status" value="1"/>
</dbReference>
<dbReference type="KEGG" id="qsa:O6P43_005322"/>
<dbReference type="SMART" id="SM00452">
    <property type="entry name" value="STI"/>
    <property type="match status" value="1"/>
</dbReference>
<reference evidence="1" key="1">
    <citation type="journal article" date="2023" name="Science">
        <title>Elucidation of the pathway for biosynthesis of saponin adjuvants from the soapbark tree.</title>
        <authorList>
            <person name="Reed J."/>
            <person name="Orme A."/>
            <person name="El-Demerdash A."/>
            <person name="Owen C."/>
            <person name="Martin L.B.B."/>
            <person name="Misra R.C."/>
            <person name="Kikuchi S."/>
            <person name="Rejzek M."/>
            <person name="Martin A.C."/>
            <person name="Harkess A."/>
            <person name="Leebens-Mack J."/>
            <person name="Louveau T."/>
            <person name="Stephenson M.J."/>
            <person name="Osbourn A."/>
        </authorList>
    </citation>
    <scope>NUCLEOTIDE SEQUENCE</scope>
    <source>
        <strain evidence="1">S10</strain>
    </source>
</reference>
<dbReference type="Proteomes" id="UP001163823">
    <property type="component" value="Chromosome 3"/>
</dbReference>
<comment type="caution">
    <text evidence="1">The sequence shown here is derived from an EMBL/GenBank/DDBJ whole genome shotgun (WGS) entry which is preliminary data.</text>
</comment>
<dbReference type="PANTHER" id="PTHR33107">
    <property type="entry name" value="KUNITZ TRYPSIN INHIBITOR 2"/>
    <property type="match status" value="1"/>
</dbReference>
<accession>A0AAD7Q5Y1</accession>
<protein>
    <submittedName>
        <fullName evidence="1">Kunitz trypsin inhibitor</fullName>
    </submittedName>
</protein>
<dbReference type="InterPro" id="IPR002160">
    <property type="entry name" value="Prot_inh_Kunz-lg"/>
</dbReference>
<evidence type="ECO:0000313" key="1">
    <source>
        <dbReference type="EMBL" id="KAJ7975394.1"/>
    </source>
</evidence>
<dbReference type="GO" id="GO:0004866">
    <property type="term" value="F:endopeptidase inhibitor activity"/>
    <property type="evidence" value="ECO:0007669"/>
    <property type="project" value="InterPro"/>
</dbReference>
<dbReference type="SUPFAM" id="SSF50386">
    <property type="entry name" value="STI-like"/>
    <property type="match status" value="1"/>
</dbReference>
<name>A0AAD7Q5Y1_QUISA</name>